<dbReference type="HOGENOM" id="CLU_073800_0_0_10"/>
<evidence type="ECO:0000256" key="1">
    <source>
        <dbReference type="SAM" id="Phobius"/>
    </source>
</evidence>
<keyword evidence="1" id="KW-0812">Transmembrane</keyword>
<keyword evidence="1" id="KW-1133">Transmembrane helix</keyword>
<accession>F0SCF6</accession>
<dbReference type="EMBL" id="CP002545">
    <property type="protein sequence ID" value="ADY52790.1"/>
    <property type="molecule type" value="Genomic_DNA"/>
</dbReference>
<reference evidence="4" key="2">
    <citation type="submission" date="2011-02" db="EMBL/GenBank/DDBJ databases">
        <title>The complete genome of Pedobacter saltans DSM 12145.</title>
        <authorList>
            <consortium name="US DOE Joint Genome Institute (JGI-PGF)"/>
            <person name="Lucas S."/>
            <person name="Copeland A."/>
            <person name="Lapidus A."/>
            <person name="Bruce D."/>
            <person name="Goodwin L."/>
            <person name="Pitluck S."/>
            <person name="Kyrpides N."/>
            <person name="Mavromatis K."/>
            <person name="Pagani I."/>
            <person name="Ivanova N."/>
            <person name="Ovchinnikova G."/>
            <person name="Lu M."/>
            <person name="Detter J.C."/>
            <person name="Han C."/>
            <person name="Land M."/>
            <person name="Hauser L."/>
            <person name="Markowitz V."/>
            <person name="Cheng J.-F."/>
            <person name="Hugenholtz P."/>
            <person name="Woyke T."/>
            <person name="Wu D."/>
            <person name="Tindall B."/>
            <person name="Pomrenke H.G."/>
            <person name="Brambilla E."/>
            <person name="Klenk H.-P."/>
            <person name="Eisen J.A."/>
        </authorList>
    </citation>
    <scope>NUCLEOTIDE SEQUENCE [LARGE SCALE GENOMIC DNA]</scope>
    <source>
        <strain evidence="4">ATCC 51119 / DSM 12145 / JCM 21818 / LMG 10337 / NBRC 100064 / NCIMB 13643</strain>
    </source>
</reference>
<evidence type="ECO:0000313" key="3">
    <source>
        <dbReference type="EMBL" id="ADY52790.1"/>
    </source>
</evidence>
<evidence type="ECO:0000313" key="4">
    <source>
        <dbReference type="Proteomes" id="UP000000310"/>
    </source>
</evidence>
<protein>
    <recommendedName>
        <fullName evidence="2">LiaF transmembrane domain-containing protein</fullName>
    </recommendedName>
</protein>
<dbReference type="eggNOG" id="ENOG5033IBS">
    <property type="taxonomic scope" value="Bacteria"/>
</dbReference>
<dbReference type="KEGG" id="psn:Pedsa_2241"/>
<dbReference type="STRING" id="762903.Pedsa_2241"/>
<sequence>MKAGKIFWGIILVYLGILVLLNNFNIIDFSWRMVWKFWPVLLIIWGIDILISRENTRKATILVGLVTCFGLGLLTYFGIKESRNDSGHAYSWGEGYDDGLDNVQGDGKVFIEDYTANIKNGKVTISGGAGDFNLKDTTNKLMEVRVDKGDGNYMLKRTDNDSTVNLSFHAKHEKGISLPSNKVHDVKMFLNRNPVWDVDVKVGAADVNLDLSPFKIKDLVFSGGAADVEIKLGSLNQHQNVVVETGVSSVEIKVPNSVGCKIVNQSGLSSKTFEGFIQKGSGTYETSNYITATKKIDILLKTGISDLKVKRYQD</sequence>
<dbReference type="AlphaFoldDB" id="F0SCF6"/>
<dbReference type="InterPro" id="IPR054331">
    <property type="entry name" value="LiaF_TM"/>
</dbReference>
<feature type="transmembrane region" description="Helical" evidence="1">
    <location>
        <begin position="59"/>
        <end position="79"/>
    </location>
</feature>
<dbReference type="Proteomes" id="UP000000310">
    <property type="component" value="Chromosome"/>
</dbReference>
<evidence type="ECO:0000259" key="2">
    <source>
        <dbReference type="Pfam" id="PF22570"/>
    </source>
</evidence>
<keyword evidence="4" id="KW-1185">Reference proteome</keyword>
<feature type="transmembrane region" description="Helical" evidence="1">
    <location>
        <begin position="7"/>
        <end position="27"/>
    </location>
</feature>
<proteinExistence type="predicted"/>
<reference evidence="3 4" key="1">
    <citation type="journal article" date="2011" name="Stand. Genomic Sci.">
        <title>Complete genome sequence of the gliding, heparinolytic Pedobacter saltans type strain (113).</title>
        <authorList>
            <person name="Liolios K."/>
            <person name="Sikorski J."/>
            <person name="Lu M."/>
            <person name="Nolan M."/>
            <person name="Lapidus A."/>
            <person name="Lucas S."/>
            <person name="Hammon N."/>
            <person name="Deshpande S."/>
            <person name="Cheng J.F."/>
            <person name="Tapia R."/>
            <person name="Han C."/>
            <person name="Goodwin L."/>
            <person name="Pitluck S."/>
            <person name="Huntemann M."/>
            <person name="Ivanova N."/>
            <person name="Pagani I."/>
            <person name="Mavromatis K."/>
            <person name="Ovchinikova G."/>
            <person name="Pati A."/>
            <person name="Chen A."/>
            <person name="Palaniappan K."/>
            <person name="Land M."/>
            <person name="Hauser L."/>
            <person name="Brambilla E.M."/>
            <person name="Kotsyurbenko O."/>
            <person name="Rohde M."/>
            <person name="Tindall B.J."/>
            <person name="Abt B."/>
            <person name="Goker M."/>
            <person name="Detter J.C."/>
            <person name="Woyke T."/>
            <person name="Bristow J."/>
            <person name="Eisen J.A."/>
            <person name="Markowitz V."/>
            <person name="Hugenholtz P."/>
            <person name="Klenk H.P."/>
            <person name="Kyrpides N.C."/>
        </authorList>
    </citation>
    <scope>NUCLEOTIDE SEQUENCE [LARGE SCALE GENOMIC DNA]</scope>
    <source>
        <strain evidence="4">ATCC 51119 / DSM 12145 / JCM 21818 / LMG 10337 / NBRC 100064 / NCIMB 13643</strain>
    </source>
</reference>
<organism evidence="3 4">
    <name type="scientific">Pseudopedobacter saltans (strain ATCC 51119 / DSM 12145 / JCM 21818 / CCUG 39354 / LMG 10337 / NBRC 100064 / NCIMB 13643)</name>
    <name type="common">Pedobacter saltans</name>
    <dbReference type="NCBI Taxonomy" id="762903"/>
    <lineage>
        <taxon>Bacteria</taxon>
        <taxon>Pseudomonadati</taxon>
        <taxon>Bacteroidota</taxon>
        <taxon>Sphingobacteriia</taxon>
        <taxon>Sphingobacteriales</taxon>
        <taxon>Sphingobacteriaceae</taxon>
        <taxon>Pseudopedobacter</taxon>
    </lineage>
</organism>
<dbReference type="OrthoDB" id="941984at2"/>
<feature type="domain" description="LiaF transmembrane" evidence="2">
    <location>
        <begin position="7"/>
        <end position="66"/>
    </location>
</feature>
<feature type="transmembrane region" description="Helical" evidence="1">
    <location>
        <begin position="33"/>
        <end position="52"/>
    </location>
</feature>
<keyword evidence="1" id="KW-0472">Membrane</keyword>
<name>F0SCF6_PSESL</name>
<dbReference type="RefSeq" id="WP_013633276.1">
    <property type="nucleotide sequence ID" value="NC_015177.1"/>
</dbReference>
<dbReference type="Pfam" id="PF22570">
    <property type="entry name" value="LiaF-TM"/>
    <property type="match status" value="1"/>
</dbReference>
<gene>
    <name evidence="3" type="ordered locus">Pedsa_2241</name>
</gene>